<dbReference type="KEGG" id="vta:A3617"/>
<dbReference type="GO" id="GO:0006310">
    <property type="term" value="P:DNA recombination"/>
    <property type="evidence" value="ECO:0007669"/>
    <property type="project" value="TreeGrafter"/>
</dbReference>
<evidence type="ECO:0000256" key="2">
    <source>
        <dbReference type="SAM" id="MobiDB-lite"/>
    </source>
</evidence>
<dbReference type="RefSeq" id="WP_102523807.1">
    <property type="nucleotide sequence ID" value="NZ_LT960611.1"/>
</dbReference>
<gene>
    <name evidence="4" type="primary">yfcI</name>
    <name evidence="4" type="ORF">VTAP4600_A3617</name>
</gene>
<protein>
    <submittedName>
        <fullName evidence="4">Putative transposase</fullName>
    </submittedName>
</protein>
<accession>A0A2N8ZI25</accession>
<evidence type="ECO:0000259" key="3">
    <source>
        <dbReference type="Pfam" id="PF04754"/>
    </source>
</evidence>
<reference evidence="4 5" key="1">
    <citation type="submission" date="2017-10" db="EMBL/GenBank/DDBJ databases">
        <authorList>
            <person name="Banno H."/>
            <person name="Chua N.-H."/>
        </authorList>
    </citation>
    <scope>NUCLEOTIDE SEQUENCE [LARGE SCALE GENOMIC DNA]</scope>
    <source>
        <strain evidence="4">Vibrio tapetis CECT4600</strain>
    </source>
</reference>
<feature type="region of interest" description="Disordered" evidence="2">
    <location>
        <begin position="251"/>
        <end position="287"/>
    </location>
</feature>
<dbReference type="NCBIfam" id="TIGR01784">
    <property type="entry name" value="T_den_put_tspse"/>
    <property type="match status" value="1"/>
</dbReference>
<dbReference type="GO" id="GO:1990238">
    <property type="term" value="F:double-stranded DNA endonuclease activity"/>
    <property type="evidence" value="ECO:0007669"/>
    <property type="project" value="TreeGrafter"/>
</dbReference>
<dbReference type="InterPro" id="IPR051699">
    <property type="entry name" value="Rpn/YhgA-like_nuclease"/>
</dbReference>
<feature type="domain" description="Transposase (putative) YhgA-like" evidence="3">
    <location>
        <begin position="5"/>
        <end position="205"/>
    </location>
</feature>
<evidence type="ECO:0000313" key="5">
    <source>
        <dbReference type="Proteomes" id="UP000235828"/>
    </source>
</evidence>
<dbReference type="InterPro" id="IPR006842">
    <property type="entry name" value="Transposase_31"/>
</dbReference>
<feature type="compositionally biased region" description="Basic and acidic residues" evidence="2">
    <location>
        <begin position="275"/>
        <end position="287"/>
    </location>
</feature>
<dbReference type="InterPro" id="IPR010106">
    <property type="entry name" value="RpnA"/>
</dbReference>
<comment type="similarity">
    <text evidence="1">Belongs to the Rpn/YhgA-like nuclease family.</text>
</comment>
<proteinExistence type="inferred from homology"/>
<dbReference type="PANTHER" id="PTHR34611">
    <property type="match status" value="1"/>
</dbReference>
<evidence type="ECO:0000256" key="1">
    <source>
        <dbReference type="ARBA" id="ARBA00009787"/>
    </source>
</evidence>
<dbReference type="Proteomes" id="UP000235828">
    <property type="component" value="Chromosome A"/>
</dbReference>
<dbReference type="AlphaFoldDB" id="A0A2N8ZI25"/>
<dbReference type="PANTHER" id="PTHR34611:SF2">
    <property type="entry name" value="INACTIVE RECOMBINATION-PROMOTING NUCLEASE-LIKE PROTEIN RPNE-RELATED"/>
    <property type="match status" value="1"/>
</dbReference>
<keyword evidence="5" id="KW-1185">Reference proteome</keyword>
<dbReference type="OrthoDB" id="6532193at2"/>
<dbReference type="Pfam" id="PF04754">
    <property type="entry name" value="Transposase_31"/>
    <property type="match status" value="1"/>
</dbReference>
<organism evidence="4 5">
    <name type="scientific">Vibrio tapetis subsp. tapetis</name>
    <dbReference type="NCBI Taxonomy" id="1671868"/>
    <lineage>
        <taxon>Bacteria</taxon>
        <taxon>Pseudomonadati</taxon>
        <taxon>Pseudomonadota</taxon>
        <taxon>Gammaproteobacteria</taxon>
        <taxon>Vibrionales</taxon>
        <taxon>Vibrionaceae</taxon>
        <taxon>Vibrio</taxon>
    </lineage>
</organism>
<sequence>MATNNPHDGLFKSFLTLPEVAKDFLEIHLPPDIQALCDLSTLQLKSTSFLEEDLRPYYSDVLYSLETRYGTGYVYTVIEHQSSADARISFRLMRYAIAAMQQHLDEGNERLPLVVPLLFYHGSQSPHPHSMNWLDMFAEPAVAKALYSTPFPLIDVTVIPDEEIMGHRSVAALELVQKHARTRDMLEFVTQLGVLFMRAELNDGQVERLVRYILQVGETKNAPVLLEGLAQSAPEHGETIMTIADQLRQEGRQEGEQNGLLRGRQEGEQNGLLRGRQEGRQEGQQEERKAIARKMLLSGQSVEFISELTGLERSVVIKLSN</sequence>
<evidence type="ECO:0000313" key="4">
    <source>
        <dbReference type="EMBL" id="SON51564.1"/>
    </source>
</evidence>
<name>A0A2N8ZI25_9VIBR</name>
<dbReference type="EMBL" id="LT960611">
    <property type="protein sequence ID" value="SON51564.1"/>
    <property type="molecule type" value="Genomic_DNA"/>
</dbReference>